<accession>A0ABU3QAI6</accession>
<proteinExistence type="predicted"/>
<dbReference type="EMBL" id="JAVUPU010000008">
    <property type="protein sequence ID" value="MDT9600376.1"/>
    <property type="molecule type" value="Genomic_DNA"/>
</dbReference>
<comment type="caution">
    <text evidence="1">The sequence shown here is derived from an EMBL/GenBank/DDBJ whole genome shotgun (WGS) entry which is preliminary data.</text>
</comment>
<gene>
    <name evidence="1" type="ORF">RQX22_15565</name>
</gene>
<reference evidence="1 2" key="1">
    <citation type="submission" date="2023-05" db="EMBL/GenBank/DDBJ databases">
        <authorList>
            <person name="Guo Y."/>
        </authorList>
    </citation>
    <scope>NUCLEOTIDE SEQUENCE [LARGE SCALE GENOMIC DNA]</scope>
    <source>
        <strain evidence="1 2">GR2756</strain>
    </source>
</reference>
<evidence type="ECO:0000313" key="2">
    <source>
        <dbReference type="Proteomes" id="UP001259572"/>
    </source>
</evidence>
<evidence type="ECO:0000313" key="1">
    <source>
        <dbReference type="EMBL" id="MDT9600376.1"/>
    </source>
</evidence>
<name>A0ABU3QAI6_9SPHN</name>
<keyword evidence="2" id="KW-1185">Reference proteome</keyword>
<protein>
    <submittedName>
        <fullName evidence="1">Uncharacterized protein</fullName>
    </submittedName>
</protein>
<sequence>MIMAHPFFARFMSETADIRNAAVPSQRCAKKVLSGGLSGHAMR</sequence>
<organism evidence="1 2">
    <name type="scientific">Sphingosinicella rhizophila</name>
    <dbReference type="NCBI Taxonomy" id="3050082"/>
    <lineage>
        <taxon>Bacteria</taxon>
        <taxon>Pseudomonadati</taxon>
        <taxon>Pseudomonadota</taxon>
        <taxon>Alphaproteobacteria</taxon>
        <taxon>Sphingomonadales</taxon>
        <taxon>Sphingosinicellaceae</taxon>
        <taxon>Sphingosinicella</taxon>
    </lineage>
</organism>
<dbReference type="Proteomes" id="UP001259572">
    <property type="component" value="Unassembled WGS sequence"/>
</dbReference>